<protein>
    <submittedName>
        <fullName evidence="2">DnaJ domain</fullName>
    </submittedName>
</protein>
<dbReference type="InterPro" id="IPR036869">
    <property type="entry name" value="J_dom_sf"/>
</dbReference>
<reference evidence="2" key="1">
    <citation type="submission" date="2014-08" db="EMBL/GenBank/DDBJ databases">
        <authorList>
            <person name="Sharma Rahul"/>
            <person name="Thines Marco"/>
        </authorList>
    </citation>
    <scope>NUCLEOTIDE SEQUENCE</scope>
</reference>
<evidence type="ECO:0000256" key="1">
    <source>
        <dbReference type="SAM" id="MobiDB-lite"/>
    </source>
</evidence>
<feature type="compositionally biased region" description="Basic and acidic residues" evidence="1">
    <location>
        <begin position="437"/>
        <end position="447"/>
    </location>
</feature>
<evidence type="ECO:0000313" key="2">
    <source>
        <dbReference type="EMBL" id="CDZ97653.1"/>
    </source>
</evidence>
<organism evidence="2">
    <name type="scientific">Phaffia rhodozyma</name>
    <name type="common">Yeast</name>
    <name type="synonym">Xanthophyllomyces dendrorhous</name>
    <dbReference type="NCBI Taxonomy" id="264483"/>
    <lineage>
        <taxon>Eukaryota</taxon>
        <taxon>Fungi</taxon>
        <taxon>Dikarya</taxon>
        <taxon>Basidiomycota</taxon>
        <taxon>Agaricomycotina</taxon>
        <taxon>Tremellomycetes</taxon>
        <taxon>Cystofilobasidiales</taxon>
        <taxon>Mrakiaceae</taxon>
        <taxon>Phaffia</taxon>
    </lineage>
</organism>
<dbReference type="AlphaFoldDB" id="A0A0F7SIU9"/>
<dbReference type="EMBL" id="LN483249">
    <property type="protein sequence ID" value="CDZ97653.1"/>
    <property type="molecule type" value="Genomic_DNA"/>
</dbReference>
<proteinExistence type="predicted"/>
<feature type="compositionally biased region" description="Polar residues" evidence="1">
    <location>
        <begin position="458"/>
        <end position="498"/>
    </location>
</feature>
<dbReference type="SUPFAM" id="SSF46565">
    <property type="entry name" value="Chaperone J-domain"/>
    <property type="match status" value="1"/>
</dbReference>
<dbReference type="Gene3D" id="1.10.287.110">
    <property type="entry name" value="DnaJ domain"/>
    <property type="match status" value="1"/>
</dbReference>
<name>A0A0F7SIU9_PHARH</name>
<sequence>MLTIRSRFLYSLHTFPRSIASPSKDEDPYGRIYDPLEVTEEQTVKAIDLIRQASGPDVDLKFAYLPFWSIAYIYYGKPLFYTQSGGGLLAWDKGDHPFLLTVEVSGTDQADLATLQFPISPHVYVPSIASSSSSSVNLTAQLPIPQFTTPSSPLQGDHAAAIVPFTLGPPTGRLSKLVHEPFSSGKEKTFRLSSSTNILNSASNMRGSTDERTKRKGKGKGKERERRNEQTVGRVMDWDPVFPQGGSISRILHDSVHVWDRVAFPIRKPVIVASKTTTEGRQLPTAAVDINTLQIKRATLRTQRNSTGEDAGRIIWDDAATSFHQFKKISGLKTDQFTDAQLSANVRDRLDWSSPFIHSFQPYHSRSLHEPGPSNLSGVRIELTAKLSRIKIGSAVGIVNGNGSGEVRGIDDPDRILSPEAWTREVLIRPQRIREKQDEKQRLKEEAELNQARRQREAQMNGSRPTTPYLRTNHQTKQSPNTQFKNWGSSASTDSHTPNVEMKGIPAVKIRSDSFKLNDSDRFYFHLGISLTGRDAIPTDVEIEVAHKQQIERHHPDRGGLASMAASINQARDNLKTAELSLIGLEYFGWFVPKWCMRTKQRNKEEFTRLDGYDRYK</sequence>
<feature type="compositionally biased region" description="Basic and acidic residues" evidence="1">
    <location>
        <begin position="220"/>
        <end position="229"/>
    </location>
</feature>
<accession>A0A0F7SIU9</accession>
<feature type="region of interest" description="Disordered" evidence="1">
    <location>
        <begin position="437"/>
        <end position="500"/>
    </location>
</feature>
<feature type="region of interest" description="Disordered" evidence="1">
    <location>
        <begin position="199"/>
        <end position="229"/>
    </location>
</feature>